<dbReference type="PROSITE" id="PS51419">
    <property type="entry name" value="RAB"/>
    <property type="match status" value="1"/>
</dbReference>
<dbReference type="GO" id="GO:0005525">
    <property type="term" value="F:GTP binding"/>
    <property type="evidence" value="ECO:0007669"/>
    <property type="project" value="UniProtKB-KW"/>
</dbReference>
<feature type="region of interest" description="Disordered" evidence="3">
    <location>
        <begin position="370"/>
        <end position="397"/>
    </location>
</feature>
<dbReference type="SMART" id="SM00173">
    <property type="entry name" value="RAS"/>
    <property type="match status" value="1"/>
</dbReference>
<dbReference type="InterPro" id="IPR001806">
    <property type="entry name" value="Small_GTPase"/>
</dbReference>
<dbReference type="Gene3D" id="3.40.50.300">
    <property type="entry name" value="P-loop containing nucleotide triphosphate hydrolases"/>
    <property type="match status" value="2"/>
</dbReference>
<evidence type="ECO:0000256" key="1">
    <source>
        <dbReference type="ARBA" id="ARBA00022741"/>
    </source>
</evidence>
<gene>
    <name evidence="5" type="primary">100636489</name>
</gene>
<dbReference type="SMART" id="SM00174">
    <property type="entry name" value="RHO"/>
    <property type="match status" value="1"/>
</dbReference>
<dbReference type="GO" id="GO:0030127">
    <property type="term" value="C:COPII vesicle coat"/>
    <property type="evidence" value="ECO:0007669"/>
    <property type="project" value="InterPro"/>
</dbReference>
<dbReference type="InterPro" id="IPR027417">
    <property type="entry name" value="P-loop_NTPase"/>
</dbReference>
<dbReference type="EnsemblMetazoa" id="XM_019994293.1">
    <property type="protein sequence ID" value="XP_019849852.1"/>
    <property type="gene ID" value="LOC100636489"/>
</dbReference>
<dbReference type="EnsemblMetazoa" id="Aqu2.1.37137_001">
    <property type="protein sequence ID" value="Aqu2.1.37137_001"/>
    <property type="gene ID" value="Aqu2.1.37137"/>
</dbReference>
<sequence>MDFGSDYVYAQEDNDEFEYVEESKFNHVTTGYSSVTADYNDDGETCLLDILDTAGQEEYSSMRDQYVREADCFIIVYSITDSSTFDEAKAMYDWTARIRDKAMPAVLCGNKCDLEMSRSVSQKQGVDYAAQVGIPFFETSAKDDINIQEAICELIRRTPRARGKEYKVVTLGSGGVGKSSITIRFIQNHFVDQYDPTIEDSYRKQMVIKGIPDEMRVGAAKSSKKKSKKAATNSLGGGGGKKKGGLFGSLFGKKSSGATPAPPPIDDDDDDEETASAAPKKKEEKKVKVRRSNPNAIVLQLGNLGTCTDPSTEAHYFCSNCNAAVNCLSELKTNDGVTSWKCEFCGQQNDNVPLTVAPTGNAIEYEIEPAPKAEEDDDEDKPDNEAEAAKEGKTKAAPVSQRSNLIIFVVDISGSMNITTEVPQLQAEWTSAAGRGGGNRHISRLECLKEAISRHMDHLAATEPNNKVALVTFDNKVTYYGDCSTSPQQLDSGVLNDYRQLMDQGQRVGSDLSLRKLTESVDDLKSKVHGLSTCGTTALGPSLALCVGLASNYPSAEIILCTDGLSNVGIGNLDSGNPDRDFYTTMGEHAQASHTTVSILGIEGGQCAMDILSSCAAITNGTVNILHPLEMVRQIRLIAQNPTVATEVQVTYIMHPAIVLDHPSESSSVTLVRYMVGNATRESDLSITFKLEKSKLKDESVLPFQVQIRYRRKDGSKWLRILTQSRKVTNDHKTVEEASNVAVLGIAAVQRAAKLAKDGRLEEARENLHAIDQMIQRGAQSDQQQEEHAIYREQANLLDLQLMKGTSGDTAAKQLHVSKNAHMGQFLSGAAKRKLVQERKADEAVQQQYYAYKFQ</sequence>
<dbReference type="NCBIfam" id="TIGR00231">
    <property type="entry name" value="small_GTP"/>
    <property type="match status" value="1"/>
</dbReference>
<evidence type="ECO:0000259" key="4">
    <source>
        <dbReference type="Pfam" id="PF04811"/>
    </source>
</evidence>
<dbReference type="FunFam" id="3.40.50.300:FF:001447">
    <property type="entry name" value="Ras-related protein Rab-1B"/>
    <property type="match status" value="1"/>
</dbReference>
<dbReference type="InterPro" id="IPR036465">
    <property type="entry name" value="vWFA_dom_sf"/>
</dbReference>
<reference evidence="6" key="1">
    <citation type="journal article" date="2010" name="Nature">
        <title>The Amphimedon queenslandica genome and the evolution of animal complexity.</title>
        <authorList>
            <person name="Srivastava M."/>
            <person name="Simakov O."/>
            <person name="Chapman J."/>
            <person name="Fahey B."/>
            <person name="Gauthier M.E."/>
            <person name="Mitros T."/>
            <person name="Richards G.S."/>
            <person name="Conaco C."/>
            <person name="Dacre M."/>
            <person name="Hellsten U."/>
            <person name="Larroux C."/>
            <person name="Putnam N.H."/>
            <person name="Stanke M."/>
            <person name="Adamska M."/>
            <person name="Darling A."/>
            <person name="Degnan S.M."/>
            <person name="Oakley T.H."/>
            <person name="Plachetzki D.C."/>
            <person name="Zhai Y."/>
            <person name="Adamski M."/>
            <person name="Calcino A."/>
            <person name="Cummins S.F."/>
            <person name="Goodstein D.M."/>
            <person name="Harris C."/>
            <person name="Jackson D.J."/>
            <person name="Leys S.P."/>
            <person name="Shu S."/>
            <person name="Woodcroft B.J."/>
            <person name="Vervoort M."/>
            <person name="Kosik K.S."/>
            <person name="Manning G."/>
            <person name="Degnan B.M."/>
            <person name="Rokhsar D.S."/>
        </authorList>
    </citation>
    <scope>NUCLEOTIDE SEQUENCE [LARGE SCALE GENOMIC DNA]</scope>
</reference>
<dbReference type="PRINTS" id="PR00449">
    <property type="entry name" value="RASTRNSFRMNG"/>
</dbReference>
<dbReference type="InParanoid" id="A0A1X7VC95"/>
<dbReference type="AlphaFoldDB" id="A0A1X7VC95"/>
<organism evidence="5">
    <name type="scientific">Amphimedon queenslandica</name>
    <name type="common">Sponge</name>
    <dbReference type="NCBI Taxonomy" id="400682"/>
    <lineage>
        <taxon>Eukaryota</taxon>
        <taxon>Metazoa</taxon>
        <taxon>Porifera</taxon>
        <taxon>Demospongiae</taxon>
        <taxon>Heteroscleromorpha</taxon>
        <taxon>Haplosclerida</taxon>
        <taxon>Niphatidae</taxon>
        <taxon>Amphimedon</taxon>
    </lineage>
</organism>
<dbReference type="OrthoDB" id="1724672at2759"/>
<dbReference type="InterPro" id="IPR020849">
    <property type="entry name" value="Small_GTPase_Ras-type"/>
</dbReference>
<dbReference type="InterPro" id="IPR006896">
    <property type="entry name" value="Sec23/24_trunk_dom"/>
</dbReference>
<feature type="region of interest" description="Disordered" evidence="3">
    <location>
        <begin position="218"/>
        <end position="290"/>
    </location>
</feature>
<protein>
    <recommendedName>
        <fullName evidence="4">Sec23/Sec24 trunk domain-containing protein</fullName>
    </recommendedName>
</protein>
<dbReference type="Pfam" id="PF04811">
    <property type="entry name" value="Sec23_trunk"/>
    <property type="match status" value="1"/>
</dbReference>
<evidence type="ECO:0000256" key="2">
    <source>
        <dbReference type="ARBA" id="ARBA00023134"/>
    </source>
</evidence>
<dbReference type="GO" id="GO:0006888">
    <property type="term" value="P:endoplasmic reticulum to Golgi vesicle-mediated transport"/>
    <property type="evidence" value="ECO:0007669"/>
    <property type="project" value="InterPro"/>
</dbReference>
<dbReference type="SUPFAM" id="SSF52540">
    <property type="entry name" value="P-loop containing nucleoside triphosphate hydrolases"/>
    <property type="match status" value="2"/>
</dbReference>
<feature type="domain" description="Sec23/Sec24 trunk" evidence="4">
    <location>
        <begin position="444"/>
        <end position="619"/>
    </location>
</feature>
<name>A0A1X7VC95_AMPQE</name>
<dbReference type="KEGG" id="aqu:100636489"/>
<dbReference type="eggNOG" id="KOG0395">
    <property type="taxonomic scope" value="Eukaryota"/>
</dbReference>
<evidence type="ECO:0000256" key="3">
    <source>
        <dbReference type="SAM" id="MobiDB-lite"/>
    </source>
</evidence>
<dbReference type="InterPro" id="IPR005225">
    <property type="entry name" value="Small_GTP-bd"/>
</dbReference>
<dbReference type="GO" id="GO:0003924">
    <property type="term" value="F:GTPase activity"/>
    <property type="evidence" value="ECO:0007669"/>
    <property type="project" value="InterPro"/>
</dbReference>
<dbReference type="SUPFAM" id="SSF53300">
    <property type="entry name" value="vWA-like"/>
    <property type="match status" value="1"/>
</dbReference>
<evidence type="ECO:0000313" key="5">
    <source>
        <dbReference type="EnsemblMetazoa" id="Aqu2.1.37137_001"/>
    </source>
</evidence>
<dbReference type="Proteomes" id="UP000007879">
    <property type="component" value="Unassembled WGS sequence"/>
</dbReference>
<evidence type="ECO:0000313" key="6">
    <source>
        <dbReference type="Proteomes" id="UP000007879"/>
    </source>
</evidence>
<dbReference type="STRING" id="400682.A0A1X7VC95"/>
<dbReference type="SMART" id="SM00175">
    <property type="entry name" value="RAB"/>
    <property type="match status" value="1"/>
</dbReference>
<dbReference type="Gene3D" id="3.40.50.410">
    <property type="entry name" value="von Willebrand factor, type A domain"/>
    <property type="match status" value="1"/>
</dbReference>
<feature type="compositionally biased region" description="Acidic residues" evidence="3">
    <location>
        <begin position="265"/>
        <end position="274"/>
    </location>
</feature>
<dbReference type="PROSITE" id="PS51421">
    <property type="entry name" value="RAS"/>
    <property type="match status" value="1"/>
</dbReference>
<dbReference type="GO" id="GO:0006886">
    <property type="term" value="P:intracellular protein transport"/>
    <property type="evidence" value="ECO:0007669"/>
    <property type="project" value="InterPro"/>
</dbReference>
<dbReference type="Pfam" id="PF00071">
    <property type="entry name" value="Ras"/>
    <property type="match status" value="2"/>
</dbReference>
<keyword evidence="2" id="KW-0342">GTP-binding</keyword>
<accession>A0A1X7VC95</accession>
<keyword evidence="1" id="KW-0547">Nucleotide-binding</keyword>
<proteinExistence type="predicted"/>
<dbReference type="GO" id="GO:0007165">
    <property type="term" value="P:signal transduction"/>
    <property type="evidence" value="ECO:0007669"/>
    <property type="project" value="InterPro"/>
</dbReference>
<reference evidence="5" key="2">
    <citation type="submission" date="2017-05" db="UniProtKB">
        <authorList>
            <consortium name="EnsemblMetazoa"/>
        </authorList>
    </citation>
    <scope>IDENTIFICATION</scope>
</reference>
<feature type="compositionally biased region" description="Low complexity" evidence="3">
    <location>
        <begin position="248"/>
        <end position="259"/>
    </location>
</feature>
<keyword evidence="6" id="KW-1185">Reference proteome</keyword>
<feature type="compositionally biased region" description="Basic and acidic residues" evidence="3">
    <location>
        <begin position="383"/>
        <end position="394"/>
    </location>
</feature>
<dbReference type="PANTHER" id="PTHR24070">
    <property type="entry name" value="RAS, DI-RAS, AND RHEB FAMILY MEMBERS OF SMALL GTPASE SUPERFAMILY"/>
    <property type="match status" value="1"/>
</dbReference>